<dbReference type="PANTHER" id="PTHR43678">
    <property type="entry name" value="PUTATIVE (AFU_ORTHOLOGUE AFUA_2G00640)-RELATED"/>
    <property type="match status" value="1"/>
</dbReference>
<evidence type="ECO:0000313" key="8">
    <source>
        <dbReference type="EMBL" id="RGO08371.1"/>
    </source>
</evidence>
<evidence type="ECO:0000256" key="6">
    <source>
        <dbReference type="SAM" id="SignalP"/>
    </source>
</evidence>
<comment type="similarity">
    <text evidence="1">Belongs to the glycosyl hydrolase 20 family.</text>
</comment>
<evidence type="ECO:0000256" key="1">
    <source>
        <dbReference type="ARBA" id="ARBA00006285"/>
    </source>
</evidence>
<dbReference type="PRINTS" id="PR00738">
    <property type="entry name" value="GLHYDRLASE20"/>
</dbReference>
<organism evidence="8 9">
    <name type="scientific">Thomasclavelia spiroformis</name>
    <dbReference type="NCBI Taxonomy" id="29348"/>
    <lineage>
        <taxon>Bacteria</taxon>
        <taxon>Bacillati</taxon>
        <taxon>Bacillota</taxon>
        <taxon>Erysipelotrichia</taxon>
        <taxon>Erysipelotrichales</taxon>
        <taxon>Coprobacillaceae</taxon>
        <taxon>Thomasclavelia</taxon>
    </lineage>
</organism>
<proteinExistence type="inferred from homology"/>
<dbReference type="GO" id="GO:0005975">
    <property type="term" value="P:carbohydrate metabolic process"/>
    <property type="evidence" value="ECO:0007669"/>
    <property type="project" value="InterPro"/>
</dbReference>
<dbReference type="InterPro" id="IPR025705">
    <property type="entry name" value="Beta_hexosaminidase_sua/sub"/>
</dbReference>
<protein>
    <recommendedName>
        <fullName evidence="7">F5/8 type C domain-containing protein</fullName>
    </recommendedName>
</protein>
<keyword evidence="2" id="KW-0677">Repeat</keyword>
<keyword evidence="4" id="KW-0326">Glycosidase</keyword>
<dbReference type="CDD" id="cd06564">
    <property type="entry name" value="GH20_DspB_LnbB-like"/>
    <property type="match status" value="1"/>
</dbReference>
<dbReference type="Gene3D" id="2.60.120.260">
    <property type="entry name" value="Galactose-binding domain-like"/>
    <property type="match status" value="2"/>
</dbReference>
<evidence type="ECO:0000259" key="7">
    <source>
        <dbReference type="PROSITE" id="PS50022"/>
    </source>
</evidence>
<keyword evidence="6" id="KW-0732">Signal</keyword>
<reference evidence="8 9" key="1">
    <citation type="submission" date="2018-08" db="EMBL/GenBank/DDBJ databases">
        <title>A genome reference for cultivated species of the human gut microbiota.</title>
        <authorList>
            <person name="Zou Y."/>
            <person name="Xue W."/>
            <person name="Luo G."/>
        </authorList>
    </citation>
    <scope>NUCLEOTIDE SEQUENCE [LARGE SCALE GENOMIC DNA]</scope>
    <source>
        <strain evidence="8 9">OM02-6</strain>
    </source>
</reference>
<dbReference type="InterPro" id="IPR000421">
    <property type="entry name" value="FA58C"/>
</dbReference>
<dbReference type="InterPro" id="IPR009459">
    <property type="entry name" value="MucBP_dom"/>
</dbReference>
<evidence type="ECO:0000256" key="5">
    <source>
        <dbReference type="PIRSR" id="PIRSR625705-1"/>
    </source>
</evidence>
<feature type="domain" description="F5/8 type C" evidence="7">
    <location>
        <begin position="722"/>
        <end position="873"/>
    </location>
</feature>
<dbReference type="GO" id="GO:0004563">
    <property type="term" value="F:beta-N-acetylhexosaminidase activity"/>
    <property type="evidence" value="ECO:0007669"/>
    <property type="project" value="InterPro"/>
</dbReference>
<name>A0A3E5FNW9_9FIRM</name>
<evidence type="ECO:0000256" key="2">
    <source>
        <dbReference type="ARBA" id="ARBA00022737"/>
    </source>
</evidence>
<dbReference type="Pfam" id="PF02838">
    <property type="entry name" value="Glyco_hydro_20b"/>
    <property type="match status" value="1"/>
</dbReference>
<dbReference type="Pfam" id="PF06458">
    <property type="entry name" value="MucBP"/>
    <property type="match status" value="1"/>
</dbReference>
<dbReference type="InterPro" id="IPR029018">
    <property type="entry name" value="Hex-like_dom2"/>
</dbReference>
<dbReference type="Gene3D" id="3.10.20.320">
    <property type="entry name" value="Putative peptidoglycan bound protein (lpxtg motif)"/>
    <property type="match status" value="1"/>
</dbReference>
<dbReference type="RefSeq" id="WP_117605150.1">
    <property type="nucleotide sequence ID" value="NZ_JBKTYH010000058.1"/>
</dbReference>
<dbReference type="InterPro" id="IPR052764">
    <property type="entry name" value="GH20_Enzymes"/>
</dbReference>
<dbReference type="InterPro" id="IPR008979">
    <property type="entry name" value="Galactose-bd-like_sf"/>
</dbReference>
<feature type="active site" description="Proton donor" evidence="5">
    <location>
        <position position="327"/>
    </location>
</feature>
<dbReference type="PROSITE" id="PS50022">
    <property type="entry name" value="FA58C_3"/>
    <property type="match status" value="1"/>
</dbReference>
<gene>
    <name evidence="8" type="ORF">DXB31_08795</name>
</gene>
<sequence length="1326" mass="149348">MKKILKIMLALALAFSGIVVGQVNNVYASNENISAYPHVQSYQTTTGTFFLARESRIFIVENEKTIDNQALLDDVELLSSQLGTLLDKSPNIVIGDKANVLENDIVIQLEELEELASHNQSYRIDVDDRITITAKDNIGIFYGIQTLIQLLKINDYTLLQGTILDWPDTNERSMHLDLARKYFSIDWIKDLIEEMSYLKMNSLQIHFSEHEGYRLESNVLNNVEGFNYPSQYYTKEQMAEIVQYANKYHIDVIPSLDSPGHMRYVLNYLPNEYRLSSVSNLASDGAASGTFNIFNEEAKDFLKSLFTEYAEFFSELGCTKMNIGGDEFLNNFSLLTEQQYSGVMNYFNEITVILKEYGMTPRAWNDGLMFTVYDKDSYHLDSSIEICYWSGGDNCATIADFVENGNKVLNFADVYMYYVLAQWWDQYANASAEKIYNEWSTGRCGDARKDGEIITQRYEEPYPDFLIGSSFALWCDQANYKTEDEVREQIKDRMRAMALKAWNTTEQMSEYSEVKEAFDKAGRAPAYDDNLPEPGQVINDEQSSAIVIKYRDSDGNIIAKNDVLYGLTGETYTITPQPLYGYSYVEASDELTGTFDGQKEIVLIYLLSSDKTSLEESIKNKANQNDYVFQTYQVYNQAYENAVEVYTNEKATQEEVDEAYQTLLDGYNQLVPVTKQELYNLVNCAIQEQGNYSPNSFARYQNAIATGSVLLTTDTTDGVIQTAIQNIHEARNQLTLSTFIIASTDVPTYQNYGISNTIDGNRGTKFWGQSTQNPGQYFLYTFRESIALNQIVIATGYDSNGVNENADYIRGADVLVSNDGTSWQNIGKLSGEHELVIDVNNVEAKYVKIEITESSANWPQLNEVSFTYDIIGRDLQEIIDEAKKIDSSLYTSESYAYLITAISNAENLGADASYDQKALAIYNIDQAIKYLQTLPEGSNDSVVSFEIEHPWIVRTGAVEMVENTEATNGNQFALTSKNATFNLEMMGDMISIYGQKGPENGMMKVTIYQGDNVISSEEVSTTSETTTQAILYRKGLDAGEYRIVISNNSSNNVVVDYVEIENGTIFKHDPISINTNKDKLQIAVDLASQVTQEHLDKLVPIVAKEFKNALVEAKEILASSTVTQEQVDASFDRLSSIMQRLEFYKGDKTLLQEFINRYTTNLDETKYTPETWAIFIAELNEANVVLDDVNALQYEVDQAYDELVRAYVNLRLIPDKSLLEELINQAKKLNGSNYTEETWNALITALNNGITTYDNVGATQIEIDNAANALAKALAALQPKVNIHTPINNNDTTTSVKTGDNSLTGMFTTIALLSLAGYSLLRKKES</sequence>
<dbReference type="Pfam" id="PF00728">
    <property type="entry name" value="Glyco_hydro_20"/>
    <property type="match status" value="1"/>
</dbReference>
<dbReference type="Pfam" id="PF00754">
    <property type="entry name" value="F5_F8_type_C"/>
    <property type="match status" value="1"/>
</dbReference>
<dbReference type="SUPFAM" id="SSF51445">
    <property type="entry name" value="(Trans)glycosidases"/>
    <property type="match status" value="1"/>
</dbReference>
<comment type="caution">
    <text evidence="8">The sequence shown here is derived from an EMBL/GenBank/DDBJ whole genome shotgun (WGS) entry which is preliminary data.</text>
</comment>
<dbReference type="InterPro" id="IPR015882">
    <property type="entry name" value="HEX_bac_N"/>
</dbReference>
<dbReference type="Pfam" id="PF07554">
    <property type="entry name" value="FIVAR"/>
    <property type="match status" value="5"/>
</dbReference>
<evidence type="ECO:0000256" key="3">
    <source>
        <dbReference type="ARBA" id="ARBA00022801"/>
    </source>
</evidence>
<feature type="signal peptide" evidence="6">
    <location>
        <begin position="1"/>
        <end position="21"/>
    </location>
</feature>
<dbReference type="Proteomes" id="UP000261087">
    <property type="component" value="Unassembled WGS sequence"/>
</dbReference>
<dbReference type="Gene3D" id="3.30.379.10">
    <property type="entry name" value="Chitobiase/beta-hexosaminidase domain 2-like"/>
    <property type="match status" value="1"/>
</dbReference>
<accession>A0A3E5FNW9</accession>
<dbReference type="Gene3D" id="1.20.1270.70">
    <property type="entry name" value="Designed single chain three-helix bundle"/>
    <property type="match status" value="1"/>
</dbReference>
<dbReference type="InterPro" id="IPR017853">
    <property type="entry name" value="GH"/>
</dbReference>
<dbReference type="SUPFAM" id="SSF49785">
    <property type="entry name" value="Galactose-binding domain-like"/>
    <property type="match status" value="1"/>
</dbReference>
<evidence type="ECO:0000313" key="9">
    <source>
        <dbReference type="Proteomes" id="UP000261087"/>
    </source>
</evidence>
<feature type="chain" id="PRO_5039122347" description="F5/8 type C domain-containing protein" evidence="6">
    <location>
        <begin position="22"/>
        <end position="1326"/>
    </location>
</feature>
<evidence type="ECO:0000256" key="4">
    <source>
        <dbReference type="ARBA" id="ARBA00023295"/>
    </source>
</evidence>
<dbReference type="Gene3D" id="3.20.20.80">
    <property type="entry name" value="Glycosidases"/>
    <property type="match status" value="1"/>
</dbReference>
<dbReference type="PANTHER" id="PTHR43678:SF1">
    <property type="entry name" value="BETA-N-ACETYLHEXOSAMINIDASE"/>
    <property type="match status" value="1"/>
</dbReference>
<dbReference type="InterPro" id="IPR015883">
    <property type="entry name" value="Glyco_hydro_20_cat"/>
</dbReference>
<dbReference type="Gene3D" id="1.20.1270.90">
    <property type="entry name" value="AF1782-like"/>
    <property type="match status" value="1"/>
</dbReference>
<dbReference type="EMBL" id="QSVF01000022">
    <property type="protein sequence ID" value="RGO08371.1"/>
    <property type="molecule type" value="Genomic_DNA"/>
</dbReference>
<keyword evidence="3" id="KW-0378">Hydrolase</keyword>
<dbReference type="SUPFAM" id="SSF55545">
    <property type="entry name" value="beta-N-acetylhexosaminidase-like domain"/>
    <property type="match status" value="1"/>
</dbReference>